<name>A0A8D8TNM4_9HEMI</name>
<reference evidence="1" key="1">
    <citation type="submission" date="2021-05" db="EMBL/GenBank/DDBJ databases">
        <authorList>
            <person name="Alioto T."/>
            <person name="Alioto T."/>
            <person name="Gomez Garrido J."/>
        </authorList>
    </citation>
    <scope>NUCLEOTIDE SEQUENCE</scope>
</reference>
<dbReference type="AlphaFoldDB" id="A0A8D8TNM4"/>
<proteinExistence type="predicted"/>
<protein>
    <submittedName>
        <fullName evidence="1">Uncharacterized protein</fullName>
    </submittedName>
</protein>
<organism evidence="1">
    <name type="scientific">Cacopsylla melanoneura</name>
    <dbReference type="NCBI Taxonomy" id="428564"/>
    <lineage>
        <taxon>Eukaryota</taxon>
        <taxon>Metazoa</taxon>
        <taxon>Ecdysozoa</taxon>
        <taxon>Arthropoda</taxon>
        <taxon>Hexapoda</taxon>
        <taxon>Insecta</taxon>
        <taxon>Pterygota</taxon>
        <taxon>Neoptera</taxon>
        <taxon>Paraneoptera</taxon>
        <taxon>Hemiptera</taxon>
        <taxon>Sternorrhyncha</taxon>
        <taxon>Psylloidea</taxon>
        <taxon>Psyllidae</taxon>
        <taxon>Psyllinae</taxon>
        <taxon>Cacopsylla</taxon>
    </lineage>
</organism>
<dbReference type="EMBL" id="HBUF01291617">
    <property type="protein sequence ID" value="CAG6689370.1"/>
    <property type="molecule type" value="Transcribed_RNA"/>
</dbReference>
<sequence length="147" mass="16691">MVLGNVFRFFSSAPDPGANIAEITISPHAELAALPCETPHNDTCQTVVQPDGHAGCMGKQSKKYRPKKKSKLDRLIDQEFDELYKNLKQLNEDNDCLQLKKCKKQKFKKQEDKVLPNVCRDYGAFVANTECKSIFDKHKTNQVSFVK</sequence>
<evidence type="ECO:0000313" key="1">
    <source>
        <dbReference type="EMBL" id="CAG6689370.1"/>
    </source>
</evidence>
<accession>A0A8D8TNM4</accession>